<dbReference type="AlphaFoldDB" id="A0A6V8N251"/>
<dbReference type="RefSeq" id="WP_183350533.1">
    <property type="nucleotide sequence ID" value="NZ_BLXY01000015.1"/>
</dbReference>
<dbReference type="PRINTS" id="PR00344">
    <property type="entry name" value="BCTRLSENSOR"/>
</dbReference>
<comment type="subcellular location">
    <subcellularLocation>
        <location evidence="2">Membrane</location>
    </subcellularLocation>
</comment>
<sequence>MQSRLKFPLRFKMLLSQLLVVSVVLSLITFTMANLFQADKTAYIHDLTSTMVLHTAEEANTLVAGYTEKLKLFSRLMGDQEMAGREQALQGLFEEFGEFIMVSRSGPDGEENVYDQEALAGAGVSAEQLLSYRESHPVPAPTPGGAPRLLLSTVTPGLPTLTLSIAEPAAKGEEPVVASGVIRLDRLQRLASRSRVFDTFLIDASGNYLAHADRRRIGQAPQTGWWGKVRGTPRLSGLTLEYQERDRAMVGGFSRTGVGGITVGVQIPKSTAFLTSRALLVDLLVLSLVLLGGAALLSQFWSRRLTRPIEKLSEATRMVGQGRFEIEVPAVSGDEIGALAGSFNRMAVELKQREQALKDLYGQLVQSEKMAAFGALGAGIAHEVKNPLAGILGITQLSLRGVESGHPLEKNLHIIEKETKRCKTIIENLLKFARQEQVEFGEVDLAQVVADALAIVDHQLGINSVKVEQVVEPGLPACRGNANQLQQVLMNLMINAQQAMGGTAGVVRLSARRLEEGGLELRVSDNGPGIPKEVQGKIFDPFFTTKPAGQGTGLGLSVSYGIVKDHGGEIRLESEEGVGTTFIITLPPPAANAA</sequence>
<dbReference type="SMART" id="SM00304">
    <property type="entry name" value="HAMP"/>
    <property type="match status" value="1"/>
</dbReference>
<dbReference type="InterPro" id="IPR004358">
    <property type="entry name" value="Sig_transdc_His_kin-like_C"/>
</dbReference>
<evidence type="ECO:0000256" key="5">
    <source>
        <dbReference type="ARBA" id="ARBA00022679"/>
    </source>
</evidence>
<dbReference type="PROSITE" id="PS50109">
    <property type="entry name" value="HIS_KIN"/>
    <property type="match status" value="1"/>
</dbReference>
<evidence type="ECO:0000256" key="8">
    <source>
        <dbReference type="ARBA" id="ARBA00022840"/>
    </source>
</evidence>
<dbReference type="Pfam" id="PF02518">
    <property type="entry name" value="HATPase_c"/>
    <property type="match status" value="1"/>
</dbReference>
<dbReference type="EC" id="2.7.13.3" evidence="3"/>
<gene>
    <name evidence="13" type="ORF">GMPD_38960</name>
</gene>
<comment type="caution">
    <text evidence="13">The sequence shown here is derived from an EMBL/GenBank/DDBJ whole genome shotgun (WGS) entry which is preliminary data.</text>
</comment>
<organism evidence="13 14">
    <name type="scientific">Geomonas paludis</name>
    <dbReference type="NCBI Taxonomy" id="2740185"/>
    <lineage>
        <taxon>Bacteria</taxon>
        <taxon>Pseudomonadati</taxon>
        <taxon>Thermodesulfobacteriota</taxon>
        <taxon>Desulfuromonadia</taxon>
        <taxon>Geobacterales</taxon>
        <taxon>Geobacteraceae</taxon>
        <taxon>Geomonas</taxon>
    </lineage>
</organism>
<dbReference type="Pfam" id="PF00512">
    <property type="entry name" value="HisKA"/>
    <property type="match status" value="1"/>
</dbReference>
<name>A0A6V8N251_9BACT</name>
<keyword evidence="8" id="KW-0067">ATP-binding</keyword>
<dbReference type="InterPro" id="IPR003661">
    <property type="entry name" value="HisK_dim/P_dom"/>
</dbReference>
<keyword evidence="4" id="KW-0597">Phosphoprotein</keyword>
<feature type="domain" description="HAMP" evidence="12">
    <location>
        <begin position="303"/>
        <end position="355"/>
    </location>
</feature>
<dbReference type="InterPro" id="IPR036890">
    <property type="entry name" value="HATPase_C_sf"/>
</dbReference>
<proteinExistence type="predicted"/>
<dbReference type="GO" id="GO:0000155">
    <property type="term" value="F:phosphorelay sensor kinase activity"/>
    <property type="evidence" value="ECO:0007669"/>
    <property type="project" value="InterPro"/>
</dbReference>
<dbReference type="SUPFAM" id="SSF158472">
    <property type="entry name" value="HAMP domain-like"/>
    <property type="match status" value="1"/>
</dbReference>
<dbReference type="SUPFAM" id="SSF55874">
    <property type="entry name" value="ATPase domain of HSP90 chaperone/DNA topoisomerase II/histidine kinase"/>
    <property type="match status" value="1"/>
</dbReference>
<dbReference type="CDD" id="cd06225">
    <property type="entry name" value="HAMP"/>
    <property type="match status" value="1"/>
</dbReference>
<feature type="domain" description="Histidine kinase" evidence="11">
    <location>
        <begin position="379"/>
        <end position="590"/>
    </location>
</feature>
<dbReference type="PANTHER" id="PTHR43065:SF46">
    <property type="entry name" value="C4-DICARBOXYLATE TRANSPORT SENSOR PROTEIN DCTB"/>
    <property type="match status" value="1"/>
</dbReference>
<dbReference type="InterPro" id="IPR005467">
    <property type="entry name" value="His_kinase_dom"/>
</dbReference>
<keyword evidence="5" id="KW-0808">Transferase</keyword>
<evidence type="ECO:0000256" key="9">
    <source>
        <dbReference type="ARBA" id="ARBA00023012"/>
    </source>
</evidence>
<dbReference type="GO" id="GO:0016020">
    <property type="term" value="C:membrane"/>
    <property type="evidence" value="ECO:0007669"/>
    <property type="project" value="UniProtKB-SubCell"/>
</dbReference>
<comment type="catalytic activity">
    <reaction evidence="1">
        <text>ATP + protein L-histidine = ADP + protein N-phospho-L-histidine.</text>
        <dbReference type="EC" id="2.7.13.3"/>
    </reaction>
</comment>
<evidence type="ECO:0000256" key="4">
    <source>
        <dbReference type="ARBA" id="ARBA00022553"/>
    </source>
</evidence>
<evidence type="ECO:0000259" key="12">
    <source>
        <dbReference type="PROSITE" id="PS50885"/>
    </source>
</evidence>
<evidence type="ECO:0000256" key="7">
    <source>
        <dbReference type="ARBA" id="ARBA00022777"/>
    </source>
</evidence>
<dbReference type="Gene3D" id="1.10.287.130">
    <property type="match status" value="1"/>
</dbReference>
<evidence type="ECO:0000313" key="13">
    <source>
        <dbReference type="EMBL" id="GFO65977.1"/>
    </source>
</evidence>
<dbReference type="GO" id="GO:0005524">
    <property type="term" value="F:ATP binding"/>
    <property type="evidence" value="ECO:0007669"/>
    <property type="project" value="UniProtKB-KW"/>
</dbReference>
<keyword evidence="6" id="KW-0547">Nucleotide-binding</keyword>
<accession>A0A6V8N251</accession>
<keyword evidence="10" id="KW-1133">Transmembrane helix</keyword>
<dbReference type="PANTHER" id="PTHR43065">
    <property type="entry name" value="SENSOR HISTIDINE KINASE"/>
    <property type="match status" value="1"/>
</dbReference>
<evidence type="ECO:0000256" key="6">
    <source>
        <dbReference type="ARBA" id="ARBA00022741"/>
    </source>
</evidence>
<dbReference type="Gene3D" id="3.30.565.10">
    <property type="entry name" value="Histidine kinase-like ATPase, C-terminal domain"/>
    <property type="match status" value="1"/>
</dbReference>
<keyword evidence="10" id="KW-0812">Transmembrane</keyword>
<feature type="transmembrane region" description="Helical" evidence="10">
    <location>
        <begin position="278"/>
        <end position="297"/>
    </location>
</feature>
<evidence type="ECO:0000259" key="11">
    <source>
        <dbReference type="PROSITE" id="PS50109"/>
    </source>
</evidence>
<evidence type="ECO:0000256" key="10">
    <source>
        <dbReference type="SAM" id="Phobius"/>
    </source>
</evidence>
<dbReference type="InterPro" id="IPR003660">
    <property type="entry name" value="HAMP_dom"/>
</dbReference>
<evidence type="ECO:0000256" key="1">
    <source>
        <dbReference type="ARBA" id="ARBA00000085"/>
    </source>
</evidence>
<dbReference type="Gene3D" id="6.10.340.10">
    <property type="match status" value="1"/>
</dbReference>
<dbReference type="PROSITE" id="PS50885">
    <property type="entry name" value="HAMP"/>
    <property type="match status" value="1"/>
</dbReference>
<dbReference type="SMART" id="SM00388">
    <property type="entry name" value="HisKA"/>
    <property type="match status" value="1"/>
</dbReference>
<reference evidence="14" key="1">
    <citation type="submission" date="2020-06" db="EMBL/GenBank/DDBJ databases">
        <title>Draft genomic sequecing of Geomonas sp. Red736.</title>
        <authorList>
            <person name="Itoh H."/>
            <person name="Xu Z.X."/>
            <person name="Ushijima N."/>
            <person name="Masuda Y."/>
            <person name="Shiratori Y."/>
            <person name="Senoo K."/>
        </authorList>
    </citation>
    <scope>NUCLEOTIDE SEQUENCE [LARGE SCALE GENOMIC DNA]</scope>
    <source>
        <strain evidence="14">Red736</strain>
    </source>
</reference>
<evidence type="ECO:0000256" key="3">
    <source>
        <dbReference type="ARBA" id="ARBA00012438"/>
    </source>
</evidence>
<dbReference type="EMBL" id="BLXY01000015">
    <property type="protein sequence ID" value="GFO65977.1"/>
    <property type="molecule type" value="Genomic_DNA"/>
</dbReference>
<dbReference type="InterPro" id="IPR003594">
    <property type="entry name" value="HATPase_dom"/>
</dbReference>
<dbReference type="CDD" id="cd00082">
    <property type="entry name" value="HisKA"/>
    <property type="match status" value="1"/>
</dbReference>
<keyword evidence="7" id="KW-0418">Kinase</keyword>
<dbReference type="Proteomes" id="UP000568888">
    <property type="component" value="Unassembled WGS sequence"/>
</dbReference>
<evidence type="ECO:0000313" key="14">
    <source>
        <dbReference type="Proteomes" id="UP000568888"/>
    </source>
</evidence>
<keyword evidence="9" id="KW-0902">Two-component regulatory system</keyword>
<keyword evidence="10" id="KW-0472">Membrane</keyword>
<evidence type="ECO:0000256" key="2">
    <source>
        <dbReference type="ARBA" id="ARBA00004370"/>
    </source>
</evidence>
<dbReference type="SUPFAM" id="SSF47384">
    <property type="entry name" value="Homodimeric domain of signal transducing histidine kinase"/>
    <property type="match status" value="1"/>
</dbReference>
<dbReference type="Pfam" id="PF00672">
    <property type="entry name" value="HAMP"/>
    <property type="match status" value="1"/>
</dbReference>
<protein>
    <recommendedName>
        <fullName evidence="3">histidine kinase</fullName>
        <ecNumber evidence="3">2.7.13.3</ecNumber>
    </recommendedName>
</protein>
<dbReference type="InterPro" id="IPR036097">
    <property type="entry name" value="HisK_dim/P_sf"/>
</dbReference>
<dbReference type="SMART" id="SM00387">
    <property type="entry name" value="HATPase_c"/>
    <property type="match status" value="1"/>
</dbReference>